<dbReference type="OrthoDB" id="6386662at2"/>
<gene>
    <name evidence="1" type="ORF">D0Y50_15755</name>
</gene>
<organism evidence="1 2">
    <name type="scientific">Salinimonas sediminis</name>
    <dbReference type="NCBI Taxonomy" id="2303538"/>
    <lineage>
        <taxon>Bacteria</taxon>
        <taxon>Pseudomonadati</taxon>
        <taxon>Pseudomonadota</taxon>
        <taxon>Gammaproteobacteria</taxon>
        <taxon>Alteromonadales</taxon>
        <taxon>Alteromonadaceae</taxon>
        <taxon>Alteromonas/Salinimonas group</taxon>
        <taxon>Salinimonas</taxon>
    </lineage>
</organism>
<name>A0A346NQ79_9ALTE</name>
<dbReference type="Proteomes" id="UP000262073">
    <property type="component" value="Chromosome"/>
</dbReference>
<keyword evidence="2" id="KW-1185">Reference proteome</keyword>
<dbReference type="RefSeq" id="WP_117317883.1">
    <property type="nucleotide sequence ID" value="NZ_CP031769.1"/>
</dbReference>
<sequence>MKTLNKGQNIDFIIATHEDDAGALSRVSAISSSFPLARIIVVDSSSTTYKSQSRLASTLKTLGTRASYVDCDTPCRYSCYQKAMANLQGDYVAFRTHHKLMDETLTALGVNTSEPADVFVTHPGDETQQSVAGLEAIVFNRSFVEQNNPFSEPANFDEKKFIDTALGAARGVSKAVAA</sequence>
<evidence type="ECO:0000313" key="2">
    <source>
        <dbReference type="Proteomes" id="UP000262073"/>
    </source>
</evidence>
<protein>
    <recommendedName>
        <fullName evidence="3">Glycosyltransferase family 2 protein</fullName>
    </recommendedName>
</protein>
<accession>A0A346NQ79</accession>
<evidence type="ECO:0008006" key="3">
    <source>
        <dbReference type="Google" id="ProtNLM"/>
    </source>
</evidence>
<reference evidence="1 2" key="1">
    <citation type="submission" date="2018-08" db="EMBL/GenBank/DDBJ databases">
        <title>Salinimonas sediminis sp. nov., a piezophilic bacterium isolated from a deep-sea sediment sample from the New Britain Trench.</title>
        <authorList>
            <person name="Cao J."/>
        </authorList>
    </citation>
    <scope>NUCLEOTIDE SEQUENCE [LARGE SCALE GENOMIC DNA]</scope>
    <source>
        <strain evidence="1 2">N102</strain>
    </source>
</reference>
<dbReference type="KEGG" id="salm:D0Y50_15755"/>
<dbReference type="AlphaFoldDB" id="A0A346NQ79"/>
<proteinExistence type="predicted"/>
<evidence type="ECO:0000313" key="1">
    <source>
        <dbReference type="EMBL" id="AXR07686.1"/>
    </source>
</evidence>
<dbReference type="EMBL" id="CP031769">
    <property type="protein sequence ID" value="AXR07686.1"/>
    <property type="molecule type" value="Genomic_DNA"/>
</dbReference>